<dbReference type="RefSeq" id="WP_281765939.1">
    <property type="nucleotide sequence ID" value="NZ_BRVO01000003.1"/>
</dbReference>
<organism evidence="2 3">
    <name type="scientific">Neptunitalea lumnitzerae</name>
    <dbReference type="NCBI Taxonomy" id="2965509"/>
    <lineage>
        <taxon>Bacteria</taxon>
        <taxon>Pseudomonadati</taxon>
        <taxon>Bacteroidota</taxon>
        <taxon>Flavobacteriia</taxon>
        <taxon>Flavobacteriales</taxon>
        <taxon>Flavobacteriaceae</taxon>
        <taxon>Neptunitalea</taxon>
    </lineage>
</organism>
<keyword evidence="1" id="KW-0812">Transmembrane</keyword>
<reference evidence="2" key="1">
    <citation type="submission" date="2022-07" db="EMBL/GenBank/DDBJ databases">
        <title>Taxonomy of Novel Oxalotrophic and Methylotrophic Bacteria.</title>
        <authorList>
            <person name="Sahin N."/>
            <person name="Tani A."/>
        </authorList>
    </citation>
    <scope>NUCLEOTIDE SEQUENCE</scope>
    <source>
        <strain evidence="2">Y10</strain>
    </source>
</reference>
<keyword evidence="1" id="KW-0472">Membrane</keyword>
<dbReference type="Proteomes" id="UP001143543">
    <property type="component" value="Unassembled WGS sequence"/>
</dbReference>
<keyword evidence="3" id="KW-1185">Reference proteome</keyword>
<accession>A0ABQ5MLN1</accession>
<name>A0ABQ5MLN1_9FLAO</name>
<evidence type="ECO:0000313" key="2">
    <source>
        <dbReference type="EMBL" id="GLB50311.1"/>
    </source>
</evidence>
<protein>
    <recommendedName>
        <fullName evidence="4">SH3 domain-containing protein</fullName>
    </recommendedName>
</protein>
<proteinExistence type="predicted"/>
<evidence type="ECO:0000256" key="1">
    <source>
        <dbReference type="SAM" id="Phobius"/>
    </source>
</evidence>
<feature type="transmembrane region" description="Helical" evidence="1">
    <location>
        <begin position="139"/>
        <end position="160"/>
    </location>
</feature>
<evidence type="ECO:0000313" key="3">
    <source>
        <dbReference type="Proteomes" id="UP001143543"/>
    </source>
</evidence>
<evidence type="ECO:0008006" key="4">
    <source>
        <dbReference type="Google" id="ProtNLM"/>
    </source>
</evidence>
<feature type="transmembrane region" description="Helical" evidence="1">
    <location>
        <begin position="51"/>
        <end position="74"/>
    </location>
</feature>
<sequence length="253" mass="29914">MFKEEFDDASFIDDRTENAVHLENRRPKPILKNREELIEKGYKAVYIEGGIFMAFLAFLGACVIPFIGALYWLLVGFRNFSRTKTQYYYTSVEPIYKVTQEVPSFSGDYDRYVSYDRYGRVRNEMNVYAKSTIFERTVFMFKGCIALFIAITMFLMWFLFFKYVDVSSLWDEDADTHVEIIEDKSIGVILKEASMYESSDKKNLQGFISENDTVQYFGESVYNLDSTRIWYHIKDMKNDIEGWIYNDIPEEKE</sequence>
<keyword evidence="1" id="KW-1133">Transmembrane helix</keyword>
<gene>
    <name evidence="2" type="ORF">Y10_26790</name>
</gene>
<comment type="caution">
    <text evidence="2">The sequence shown here is derived from an EMBL/GenBank/DDBJ whole genome shotgun (WGS) entry which is preliminary data.</text>
</comment>
<dbReference type="EMBL" id="BRVO01000003">
    <property type="protein sequence ID" value="GLB50311.1"/>
    <property type="molecule type" value="Genomic_DNA"/>
</dbReference>